<organism evidence="1 2">
    <name type="scientific">Pseudomonas chlororaphis</name>
    <dbReference type="NCBI Taxonomy" id="587753"/>
    <lineage>
        <taxon>Bacteria</taxon>
        <taxon>Pseudomonadati</taxon>
        <taxon>Pseudomonadota</taxon>
        <taxon>Gammaproteobacteria</taxon>
        <taxon>Pseudomonadales</taxon>
        <taxon>Pseudomonadaceae</taxon>
        <taxon>Pseudomonas</taxon>
    </lineage>
</organism>
<name>A0A0D5XTG2_9PSED</name>
<evidence type="ECO:0000313" key="2">
    <source>
        <dbReference type="Proteomes" id="UP000032748"/>
    </source>
</evidence>
<sequence length="58" mass="6208">MPVAGRHNNLRLPWASSAIFQGVNSDHLVNGCKFSGRKAASSLGPRPMALRRHAARAA</sequence>
<accession>A0A0D5XTG2</accession>
<dbReference type="AlphaFoldDB" id="A0A0D5XTG2"/>
<dbReference type="EMBL" id="CP011110">
    <property type="protein sequence ID" value="AKA22366.1"/>
    <property type="molecule type" value="Genomic_DNA"/>
</dbReference>
<evidence type="ECO:0000313" key="1">
    <source>
        <dbReference type="EMBL" id="AKA22366.1"/>
    </source>
</evidence>
<gene>
    <name evidence="1" type="ORF">PCL1606_09110</name>
</gene>
<dbReference type="KEGG" id="pcz:PCL1606_09110"/>
<dbReference type="Proteomes" id="UP000032748">
    <property type="component" value="Chromosome"/>
</dbReference>
<protein>
    <submittedName>
        <fullName evidence="1">Uncharacterized protein</fullName>
    </submittedName>
</protein>
<reference evidence="1 2" key="1">
    <citation type="journal article" date="2015" name="Mol. Plant Microbe Interact.">
        <title>Comparative Genomic Analysis of Pseudomonas chlororaphis PCL1606 Reveals New Insight into Antifungal Compounds Involved in Biocontrol.</title>
        <authorList>
            <person name="Calderon C.E."/>
            <person name="Ramos C."/>
            <person name="de Vicente A."/>
            <person name="Cazorla F.M."/>
        </authorList>
    </citation>
    <scope>NUCLEOTIDE SEQUENCE [LARGE SCALE GENOMIC DNA]</scope>
    <source>
        <strain evidence="1 2">PCL1606</strain>
    </source>
</reference>
<proteinExistence type="predicted"/>